<accession>A0ABY4ZRD7</accession>
<dbReference type="NCBIfam" id="TIGR00099">
    <property type="entry name" value="Cof-subfamily"/>
    <property type="match status" value="1"/>
</dbReference>
<dbReference type="InterPro" id="IPR000150">
    <property type="entry name" value="Cof"/>
</dbReference>
<protein>
    <submittedName>
        <fullName evidence="1">HAD family hydrolase</fullName>
    </submittedName>
</protein>
<dbReference type="NCBIfam" id="TIGR01484">
    <property type="entry name" value="HAD-SF-IIB"/>
    <property type="match status" value="1"/>
</dbReference>
<dbReference type="CDD" id="cd07516">
    <property type="entry name" value="HAD_Pase"/>
    <property type="match status" value="1"/>
</dbReference>
<dbReference type="Proteomes" id="UP001057520">
    <property type="component" value="Chromosome"/>
</dbReference>
<dbReference type="InterPro" id="IPR023214">
    <property type="entry name" value="HAD_sf"/>
</dbReference>
<keyword evidence="1" id="KW-0378">Hydrolase</keyword>
<gene>
    <name evidence="1" type="ORF">MZV50_22940</name>
</gene>
<name>A0ABY4ZRD7_9CAUL</name>
<dbReference type="EMBL" id="CP096040">
    <property type="protein sequence ID" value="USQ95372.1"/>
    <property type="molecule type" value="Genomic_DNA"/>
</dbReference>
<dbReference type="Pfam" id="PF08282">
    <property type="entry name" value="Hydrolase_3"/>
    <property type="match status" value="1"/>
</dbReference>
<dbReference type="GO" id="GO:0016787">
    <property type="term" value="F:hydrolase activity"/>
    <property type="evidence" value="ECO:0007669"/>
    <property type="project" value="UniProtKB-KW"/>
</dbReference>
<dbReference type="Gene3D" id="3.40.50.1000">
    <property type="entry name" value="HAD superfamily/HAD-like"/>
    <property type="match status" value="1"/>
</dbReference>
<dbReference type="PANTHER" id="PTHR10000:SF8">
    <property type="entry name" value="HAD SUPERFAMILY HYDROLASE-LIKE, TYPE 3"/>
    <property type="match status" value="1"/>
</dbReference>
<dbReference type="SFLD" id="SFLDS00003">
    <property type="entry name" value="Haloacid_Dehalogenase"/>
    <property type="match status" value="1"/>
</dbReference>
<proteinExistence type="predicted"/>
<evidence type="ECO:0000313" key="1">
    <source>
        <dbReference type="EMBL" id="USQ95372.1"/>
    </source>
</evidence>
<dbReference type="InterPro" id="IPR036412">
    <property type="entry name" value="HAD-like_sf"/>
</dbReference>
<dbReference type="SFLD" id="SFLDG01140">
    <property type="entry name" value="C2.B:_Phosphomannomutase_and_P"/>
    <property type="match status" value="1"/>
</dbReference>
<dbReference type="Gene3D" id="3.30.1240.10">
    <property type="match status" value="1"/>
</dbReference>
<sequence length="272" mass="28343">MSVLPIKLLVSDVDGTLVRGDKTLSQVTIDAFGRLRTAGITATLISARPPSGMLRLAKALDIPGPLGAFNGGTLIDASGAVLSAQRLEPDVATTSLALLEAAGVDIWLFAHGLWYSRDTRNIHTDHERLAADTEPTLVADFSGLDRVDKIVAISEDHAGLARLEAKVIAAVGERATVARSQPYYLDITAPAANKGDGIAAVAKAAGVSLAETAAIGDMANDLPMFARAGLAIAMGQAPEHVRAAARFVTASNDDDGVSRAIDRYILRTEAPA</sequence>
<reference evidence="1 2" key="1">
    <citation type="submission" date="2022-04" db="EMBL/GenBank/DDBJ databases">
        <title>Genome sequence of soybean root-associated Caulobacter segnis RL271.</title>
        <authorList>
            <person name="Longley R."/>
            <person name="Bonito G."/>
            <person name="Trigodet F."/>
            <person name="Crosson S."/>
            <person name="Fiebig A."/>
        </authorList>
    </citation>
    <scope>NUCLEOTIDE SEQUENCE [LARGE SCALE GENOMIC DNA]</scope>
    <source>
        <strain evidence="1 2">RL271</strain>
    </source>
</reference>
<dbReference type="PANTHER" id="PTHR10000">
    <property type="entry name" value="PHOSPHOSERINE PHOSPHATASE"/>
    <property type="match status" value="1"/>
</dbReference>
<dbReference type="SUPFAM" id="SSF56784">
    <property type="entry name" value="HAD-like"/>
    <property type="match status" value="1"/>
</dbReference>
<dbReference type="InterPro" id="IPR006379">
    <property type="entry name" value="HAD-SF_hydro_IIB"/>
</dbReference>
<evidence type="ECO:0000313" key="2">
    <source>
        <dbReference type="Proteomes" id="UP001057520"/>
    </source>
</evidence>
<keyword evidence="2" id="KW-1185">Reference proteome</keyword>
<organism evidence="1 2">
    <name type="scientific">Caulobacter segnis</name>
    <dbReference type="NCBI Taxonomy" id="88688"/>
    <lineage>
        <taxon>Bacteria</taxon>
        <taxon>Pseudomonadati</taxon>
        <taxon>Pseudomonadota</taxon>
        <taxon>Alphaproteobacteria</taxon>
        <taxon>Caulobacterales</taxon>
        <taxon>Caulobacteraceae</taxon>
        <taxon>Caulobacter</taxon>
    </lineage>
</organism>